<name>A0AAD4INI9_PERFH</name>
<protein>
    <submittedName>
        <fullName evidence="1">Uncharacterized protein</fullName>
    </submittedName>
</protein>
<gene>
    <name evidence="1" type="ORF">C2S53_004252</name>
</gene>
<keyword evidence="2" id="KW-1185">Reference proteome</keyword>
<comment type="caution">
    <text evidence="1">The sequence shown here is derived from an EMBL/GenBank/DDBJ whole genome shotgun (WGS) entry which is preliminary data.</text>
</comment>
<evidence type="ECO:0000313" key="1">
    <source>
        <dbReference type="EMBL" id="KAH6756153.1"/>
    </source>
</evidence>
<accession>A0AAD4INI9</accession>
<reference evidence="1 2" key="1">
    <citation type="journal article" date="2021" name="Nat. Commun.">
        <title>Incipient diploidization of the medicinal plant Perilla within 10,000 years.</title>
        <authorList>
            <person name="Zhang Y."/>
            <person name="Shen Q."/>
            <person name="Leng L."/>
            <person name="Zhang D."/>
            <person name="Chen S."/>
            <person name="Shi Y."/>
            <person name="Ning Z."/>
            <person name="Chen S."/>
        </authorList>
    </citation>
    <scope>NUCLEOTIDE SEQUENCE [LARGE SCALE GENOMIC DNA]</scope>
    <source>
        <strain evidence="2">cv. PC099</strain>
    </source>
</reference>
<dbReference type="AlphaFoldDB" id="A0AAD4INI9"/>
<organism evidence="1 2">
    <name type="scientific">Perilla frutescens var. hirtella</name>
    <name type="common">Perilla citriodora</name>
    <name type="synonym">Perilla setoyensis</name>
    <dbReference type="NCBI Taxonomy" id="608512"/>
    <lineage>
        <taxon>Eukaryota</taxon>
        <taxon>Viridiplantae</taxon>
        <taxon>Streptophyta</taxon>
        <taxon>Embryophyta</taxon>
        <taxon>Tracheophyta</taxon>
        <taxon>Spermatophyta</taxon>
        <taxon>Magnoliopsida</taxon>
        <taxon>eudicotyledons</taxon>
        <taxon>Gunneridae</taxon>
        <taxon>Pentapetalae</taxon>
        <taxon>asterids</taxon>
        <taxon>lamiids</taxon>
        <taxon>Lamiales</taxon>
        <taxon>Lamiaceae</taxon>
        <taxon>Nepetoideae</taxon>
        <taxon>Elsholtzieae</taxon>
        <taxon>Perilla</taxon>
    </lineage>
</organism>
<proteinExistence type="predicted"/>
<dbReference type="EMBL" id="SDAM02029566">
    <property type="protein sequence ID" value="KAH6756153.1"/>
    <property type="molecule type" value="Genomic_DNA"/>
</dbReference>
<sequence>MRCVIPFYDCLWTSELESRFIAAAMAAKEAGTWQVWPNWRNRAFVEQIMPILNSEFRLALPAEFYAEKVELLFHRQNTFQFIKGHYGVYWNEQSNDVVMDDEIFSGLATLTPIAHAYRSKGEAHYRDLCALFRDDEED</sequence>
<evidence type="ECO:0000313" key="2">
    <source>
        <dbReference type="Proteomes" id="UP001190926"/>
    </source>
</evidence>
<dbReference type="Proteomes" id="UP001190926">
    <property type="component" value="Unassembled WGS sequence"/>
</dbReference>